<name>A0A507ZZI3_9FLAO</name>
<dbReference type="EMBL" id="VIAR01000005">
    <property type="protein sequence ID" value="TQD38992.1"/>
    <property type="molecule type" value="Genomic_DNA"/>
</dbReference>
<dbReference type="SUPFAM" id="SSF53335">
    <property type="entry name" value="S-adenosyl-L-methionine-dependent methyltransferases"/>
    <property type="match status" value="1"/>
</dbReference>
<dbReference type="NCBIfam" id="NF033452">
    <property type="entry name" value="BREX_1_MTaseX"/>
    <property type="match status" value="1"/>
</dbReference>
<evidence type="ECO:0000256" key="2">
    <source>
        <dbReference type="ARBA" id="ARBA00022603"/>
    </source>
</evidence>
<feature type="domain" description="Type II methyltransferase M.TaqI-like" evidence="6">
    <location>
        <begin position="326"/>
        <end position="545"/>
    </location>
</feature>
<dbReference type="EC" id="2.1.1.72" evidence="1"/>
<keyword evidence="8" id="KW-1185">Reference proteome</keyword>
<dbReference type="PANTHER" id="PTHR33841">
    <property type="entry name" value="DNA METHYLTRANSFERASE YEEA-RELATED"/>
    <property type="match status" value="1"/>
</dbReference>
<dbReference type="GO" id="GO:0006304">
    <property type="term" value="P:DNA modification"/>
    <property type="evidence" value="ECO:0007669"/>
    <property type="project" value="InterPro"/>
</dbReference>
<sequence length="1167" mass="135020">MNTNQLKSFAQEARIKIVSQVAAKLDYVLTTDSAVLREKEAQVKKLKAEIQKTSKEQVVDKVAYTWFNRLMALRFMDANDYQPIKIGVITPKEGYTLPELLDEAKQGNIPNELSVDTKHIFELLDGTIRSSDAQNEAYKELLIGACNHLNTIFPFLFEKINDYAELLLPDDLTSEFSIVQDIREGMSTEDCAEVEIIGWIYQFYISERKDEVFAAKGKVKKEDIPAATQLFTPRWIVEYMVQNTVGKLWLQNRPNSSLKDHMPYYIESPATESDDFLKINSVEEITLLDQACGSGHILVYGFELLTKIYEEEGYSPSEIPQLIVEKNLYGFEIDERAAQLAGLALMMKAREYHKRVFRKQLTPHILCYQDLKLTTDEIREVFKSIDTKLSNELLYDLGNIQQATNLGSLIVPHSSTLFLEETLQSLKVKEQTNSDLFIKEKLQQLVIALAQLVSLSRKYHCVVDNPPYMGGGNMNNPLADFVKTNYPASKADLMACFMEAGLGVLQLKGYLGMINQHSWMFLSSYERLRKKLIREINIDTLLHLGARTFPEIGGEVVQNVAFTLVKKNTDAKGNYIRLVDDKNTQLKSLKALEAIKNSRCGWYYKTNQNNFLKIPNHPIGYWSPQTVIKSFEKFKKINEYFVSDGPCKSGKDAEYLRQYWEIQKIDYGKDKKWRLCSKGGETRKHYGNYEFVLKWTKECQIHYRKDKIARITSETNRDKRGITWSIISGSNNSFRLLTNEALYNSVSPAIFSLNEESYSLNGMMMFLNSKVAKYYLEIINPTLALNVGNVLGIPINPRIFDFKNESNLEDYILEWNSRETSLDFTQNELVKHKSDTLEESYDGYQQYWTNKFFHLHKNEEELNKQFIDIYSLQEELTPEVPLEDITILKEETDIVNGELVFNAKEVFIQFISYAVGCMFGRYSLVKEGLILANQGETLEDYLEKIATSNQQLAASFMPDDDNIIPVLDDEWFEDDIVGRFYEFLKVTFGESQFEKNLAFIEDCIGKDIRKFFVKDFYNDHIKRYKKRPIYWMFSSPKGAFNVLIYMHRYTPDTLNQILNGYLVEYREKLNTRMEHLDHLIESGTSSEQTKAAKEKDKLKAVLLELQEYEREVLYPLATERITIDLDDGVLVNYNKFGNAIKLVKGLNDKKAKDKVKKFDWIDTTTIK</sequence>
<dbReference type="PRINTS" id="PR00507">
    <property type="entry name" value="N12N6MTFRASE"/>
</dbReference>
<dbReference type="InterPro" id="IPR029063">
    <property type="entry name" value="SAM-dependent_MTases_sf"/>
</dbReference>
<keyword evidence="2 7" id="KW-0489">Methyltransferase</keyword>
<dbReference type="Proteomes" id="UP000317169">
    <property type="component" value="Unassembled WGS sequence"/>
</dbReference>
<dbReference type="Gene3D" id="3.40.50.150">
    <property type="entry name" value="Vaccinia Virus protein VP39"/>
    <property type="match status" value="1"/>
</dbReference>
<dbReference type="GO" id="GO:0009007">
    <property type="term" value="F:site-specific DNA-methyltransferase (adenine-specific) activity"/>
    <property type="evidence" value="ECO:0007669"/>
    <property type="project" value="UniProtKB-EC"/>
</dbReference>
<dbReference type="InterPro" id="IPR050953">
    <property type="entry name" value="N4_N6_ade-DNA_methylase"/>
</dbReference>
<evidence type="ECO:0000256" key="1">
    <source>
        <dbReference type="ARBA" id="ARBA00011900"/>
    </source>
</evidence>
<dbReference type="PANTHER" id="PTHR33841:SF1">
    <property type="entry name" value="DNA METHYLTRANSFERASE A"/>
    <property type="match status" value="1"/>
</dbReference>
<dbReference type="GO" id="GO:0032259">
    <property type="term" value="P:methylation"/>
    <property type="evidence" value="ECO:0007669"/>
    <property type="project" value="UniProtKB-KW"/>
</dbReference>
<keyword evidence="3 7" id="KW-0808">Transferase</keyword>
<dbReference type="Pfam" id="PF07669">
    <property type="entry name" value="Eco57I"/>
    <property type="match status" value="1"/>
</dbReference>
<gene>
    <name evidence="7" type="primary">pglX</name>
    <name evidence="7" type="ORF">FKR84_06215</name>
</gene>
<evidence type="ECO:0000256" key="5">
    <source>
        <dbReference type="ARBA" id="ARBA00047942"/>
    </source>
</evidence>
<keyword evidence="4" id="KW-0949">S-adenosyl-L-methionine</keyword>
<dbReference type="RefSeq" id="WP_141421440.1">
    <property type="nucleotide sequence ID" value="NZ_VIAR01000005.1"/>
</dbReference>
<evidence type="ECO:0000256" key="4">
    <source>
        <dbReference type="ARBA" id="ARBA00022691"/>
    </source>
</evidence>
<evidence type="ECO:0000313" key="7">
    <source>
        <dbReference type="EMBL" id="TQD38992.1"/>
    </source>
</evidence>
<organism evidence="7 8">
    <name type="scientific">Haloflavibacter putidus</name>
    <dbReference type="NCBI Taxonomy" id="2576776"/>
    <lineage>
        <taxon>Bacteria</taxon>
        <taxon>Pseudomonadati</taxon>
        <taxon>Bacteroidota</taxon>
        <taxon>Flavobacteriia</taxon>
        <taxon>Flavobacteriales</taxon>
        <taxon>Flavobacteriaceae</taxon>
        <taxon>Haloflavibacter</taxon>
    </lineage>
</organism>
<comment type="catalytic activity">
    <reaction evidence="5">
        <text>a 2'-deoxyadenosine in DNA + S-adenosyl-L-methionine = an N(6)-methyl-2'-deoxyadenosine in DNA + S-adenosyl-L-homocysteine + H(+)</text>
        <dbReference type="Rhea" id="RHEA:15197"/>
        <dbReference type="Rhea" id="RHEA-COMP:12418"/>
        <dbReference type="Rhea" id="RHEA-COMP:12419"/>
        <dbReference type="ChEBI" id="CHEBI:15378"/>
        <dbReference type="ChEBI" id="CHEBI:57856"/>
        <dbReference type="ChEBI" id="CHEBI:59789"/>
        <dbReference type="ChEBI" id="CHEBI:90615"/>
        <dbReference type="ChEBI" id="CHEBI:90616"/>
        <dbReference type="EC" id="2.1.1.72"/>
    </reaction>
</comment>
<dbReference type="OrthoDB" id="32195at2"/>
<accession>A0A507ZZI3</accession>
<protein>
    <recommendedName>
        <fullName evidence="1">site-specific DNA-methyltransferase (adenine-specific)</fullName>
        <ecNumber evidence="1">2.1.1.72</ecNumber>
    </recommendedName>
</protein>
<proteinExistence type="predicted"/>
<evidence type="ECO:0000313" key="8">
    <source>
        <dbReference type="Proteomes" id="UP000317169"/>
    </source>
</evidence>
<evidence type="ECO:0000259" key="6">
    <source>
        <dbReference type="Pfam" id="PF07669"/>
    </source>
</evidence>
<dbReference type="AlphaFoldDB" id="A0A507ZZI3"/>
<dbReference type="InterPro" id="IPR011639">
    <property type="entry name" value="MethylTrfase_TaqI-like_dom"/>
</dbReference>
<dbReference type="InterPro" id="IPR047939">
    <property type="entry name" value="BREX_1_PglX"/>
</dbReference>
<reference evidence="7 8" key="1">
    <citation type="submission" date="2019-06" db="EMBL/GenBank/DDBJ databases">
        <title>Flavibacter putida gen. nov., sp. nov., a novel marine bacterium of the family Flavobacteriaceae isolated from coastal seawater.</title>
        <authorList>
            <person name="Feng X."/>
        </authorList>
    </citation>
    <scope>NUCLEOTIDE SEQUENCE [LARGE SCALE GENOMIC DNA]</scope>
    <source>
        <strain evidence="7 8">PLHSN227</strain>
    </source>
</reference>
<comment type="caution">
    <text evidence="7">The sequence shown here is derived from an EMBL/GenBank/DDBJ whole genome shotgun (WGS) entry which is preliminary data.</text>
</comment>
<evidence type="ECO:0000256" key="3">
    <source>
        <dbReference type="ARBA" id="ARBA00022679"/>
    </source>
</evidence>